<dbReference type="Pfam" id="PF13585">
    <property type="entry name" value="CHU_C"/>
    <property type="match status" value="1"/>
</dbReference>
<sequence>MRCTTRNVHRNKPVRDMTILRPMLLEKVLEIQLIKRSAGRRNSRFVLPKGRAEGLSGQKNQAVGPHAPGAVNLSGEPVVGGVVGWLSNQHGQKKVSFAHRFITGPRRDGWRALNHNETVMKALSAIWYNWQLATFGLLLVLGALLPGTARASHIRAGNIEAKVDTTAAHNPNRIFFKLIIYQDLSPASADQPTATLYFGDGTSQTVNRVSGTGNKQVIPIAGSPDTGLDVFYFDHTYPAAGKFTASFIGENRNQGILNFIGTQSNTQSFYVSTALTIDPALGLNRSPILRTPAVDKAGQNQVYLHNPGAYDADGDSMVFKLRPSQQAPSTPTNNRPVPAVIAGFVYPDKTPGNANARQVPYNGVPASNGSGAAIFQQDSRTGQITWNAPLQTGFYNVAFEVQEWRRIDGFPAQQIGTVIQDIQIIVIPTNNLRPILTIPPDLCVIAGTTVTGTVTATDGSAAGSAAPTPVTLNAYSGILPPAVFTQSAKGPPTATGRFTWATDCSNVAKEPYSVVFRAQDSPPSPDFPLVDEQVWRITVVGPPPQNLRAVPAGNQVTLTWDRYICSNASFIRIYRKENSSNFVPGPCDTGIPASAGYTLVGSVTADLSAFKDDNAGRGLDRGKTYCYRIYADFPLPALGASIASAEACATVGGSSARLKNVDVDQTSATGQITVRWSPAKLATTQLLNTPSGYRLSRAVGLSPAATAYTVVRATPFSLTDSVFVDTNVNTAANQYTYKLDLFYASAAGSTTEIVEPAGTASSVRTALVPDSPNKQITVNWTYQTPWDNTKKPTLVFRSGTAGGPFAQVGSVTSTTAGGTFVDKDPALVKGNTYCYYVQTNGQYNPTGYLSELLNKSQIICTTLTDQPCVPVLSLALVNCDSLARNPPSDNQTYANSLRWTASAVPTGCSAPIAYYRVFYRPTVDGALALLDSTNTMSYVHRNLPELGGCYAVQAVSTGGLRSALSNVVCQNNCPFFILPNIFTPNGDGVNEIFQPKSASPLRSVHFKAFNRWGAKVFESTTTSRIFINWDGGGAVGESGSSGKVSDGLYYYLAEVEFADAANTKITYKGWVQIVR</sequence>
<evidence type="ECO:0000313" key="3">
    <source>
        <dbReference type="Proteomes" id="UP000317646"/>
    </source>
</evidence>
<name>A0A502HE24_9BACT</name>
<dbReference type="Proteomes" id="UP000317646">
    <property type="component" value="Unassembled WGS sequence"/>
</dbReference>
<reference evidence="2 3" key="1">
    <citation type="journal article" date="2019" name="Environ. Microbiol.">
        <title>Species interactions and distinct microbial communities in high Arctic permafrost affected cryosols are associated with the CH4 and CO2 gas fluxes.</title>
        <authorList>
            <person name="Altshuler I."/>
            <person name="Hamel J."/>
            <person name="Turney S."/>
            <person name="Magnuson E."/>
            <person name="Levesque R."/>
            <person name="Greer C."/>
            <person name="Whyte L.G."/>
        </authorList>
    </citation>
    <scope>NUCLEOTIDE SEQUENCE [LARGE SCALE GENOMIC DNA]</scope>
    <source>
        <strain evidence="2 3">S9.2P</strain>
    </source>
</reference>
<keyword evidence="3" id="KW-1185">Reference proteome</keyword>
<keyword evidence="1" id="KW-0812">Transmembrane</keyword>
<evidence type="ECO:0000256" key="1">
    <source>
        <dbReference type="SAM" id="Phobius"/>
    </source>
</evidence>
<evidence type="ECO:0000313" key="2">
    <source>
        <dbReference type="EMBL" id="TPG71932.1"/>
    </source>
</evidence>
<keyword evidence="1" id="KW-0472">Membrane</keyword>
<dbReference type="Gene3D" id="2.60.40.10">
    <property type="entry name" value="Immunoglobulins"/>
    <property type="match status" value="1"/>
</dbReference>
<dbReference type="InterPro" id="IPR013783">
    <property type="entry name" value="Ig-like_fold"/>
</dbReference>
<dbReference type="AlphaFoldDB" id="A0A502HE24"/>
<proteinExistence type="predicted"/>
<dbReference type="EMBL" id="RCYZ01000001">
    <property type="protein sequence ID" value="TPG71932.1"/>
    <property type="molecule type" value="Genomic_DNA"/>
</dbReference>
<comment type="caution">
    <text evidence="2">The sequence shown here is derived from an EMBL/GenBank/DDBJ whole genome shotgun (WGS) entry which is preliminary data.</text>
</comment>
<organism evidence="2 3">
    <name type="scientific">Hymenobacter nivis</name>
    <dbReference type="NCBI Taxonomy" id="1850093"/>
    <lineage>
        <taxon>Bacteria</taxon>
        <taxon>Pseudomonadati</taxon>
        <taxon>Bacteroidota</taxon>
        <taxon>Cytophagia</taxon>
        <taxon>Cytophagales</taxon>
        <taxon>Hymenobacteraceae</taxon>
        <taxon>Hymenobacter</taxon>
    </lineage>
</organism>
<feature type="transmembrane region" description="Helical" evidence="1">
    <location>
        <begin position="126"/>
        <end position="145"/>
    </location>
</feature>
<accession>A0A502HE24</accession>
<protein>
    <submittedName>
        <fullName evidence="2">Gliding motility-associated C-terminal domain-containing protein</fullName>
    </submittedName>
</protein>
<gene>
    <name evidence="2" type="ORF">EAH73_01405</name>
</gene>
<keyword evidence="1" id="KW-1133">Transmembrane helix</keyword>